<name>A0A0G4GRT9_9ALVE</name>
<dbReference type="VEuPathDB" id="CryptoDB:Cvel_23032"/>
<accession>A0A0G4GRT9</accession>
<organism evidence="1">
    <name type="scientific">Chromera velia CCMP2878</name>
    <dbReference type="NCBI Taxonomy" id="1169474"/>
    <lineage>
        <taxon>Eukaryota</taxon>
        <taxon>Sar</taxon>
        <taxon>Alveolata</taxon>
        <taxon>Colpodellida</taxon>
        <taxon>Chromeraceae</taxon>
        <taxon>Chromera</taxon>
    </lineage>
</organism>
<sequence>MEDLTTLRNFVIHMEFGHLLFQIDAMFAAPLQLSVQDFSLLDTDLGRTTSISFRTLPERDTLVKNALQAEVRLRARSETPPPTRTTIMLEAVNYFFSAVLVGLLKAVKGSADCFSDAVSCFFP</sequence>
<dbReference type="AlphaFoldDB" id="A0A0G4GRT9"/>
<evidence type="ECO:0000313" key="1">
    <source>
        <dbReference type="EMBL" id="CEM33072.1"/>
    </source>
</evidence>
<proteinExistence type="predicted"/>
<dbReference type="EMBL" id="CDMZ01001467">
    <property type="protein sequence ID" value="CEM33072.1"/>
    <property type="molecule type" value="Genomic_DNA"/>
</dbReference>
<protein>
    <submittedName>
        <fullName evidence="1">Uncharacterized protein</fullName>
    </submittedName>
</protein>
<gene>
    <name evidence="1" type="ORF">Cvel_23032</name>
</gene>
<reference evidence="1" key="1">
    <citation type="submission" date="2014-11" db="EMBL/GenBank/DDBJ databases">
        <authorList>
            <person name="Otto D Thomas"/>
            <person name="Naeem Raeece"/>
        </authorList>
    </citation>
    <scope>NUCLEOTIDE SEQUENCE</scope>
</reference>